<evidence type="ECO:0000313" key="3">
    <source>
        <dbReference type="EMBL" id="MFC5155627.1"/>
    </source>
</evidence>
<accession>A0ABW0AUC5</accession>
<evidence type="ECO:0000313" key="4">
    <source>
        <dbReference type="Proteomes" id="UP001596160"/>
    </source>
</evidence>
<dbReference type="EMBL" id="JBHSKP010000024">
    <property type="protein sequence ID" value="MFC5155627.1"/>
    <property type="molecule type" value="Genomic_DNA"/>
</dbReference>
<protein>
    <submittedName>
        <fullName evidence="3">Uncharacterized protein</fullName>
    </submittedName>
</protein>
<evidence type="ECO:0000256" key="2">
    <source>
        <dbReference type="SAM" id="Phobius"/>
    </source>
</evidence>
<gene>
    <name evidence="3" type="ORF">ACFPRH_28290</name>
</gene>
<keyword evidence="4" id="KW-1185">Reference proteome</keyword>
<sequence>MSTPTTTPAPPHYVLITQCLQNDFFLNPECALALPAGAVSKLLLGDGHGDGDGTTAPLRAPLTRARLARSPLARFLDATVGSRTRGHGDGVLHLVNIRDWHVPGEAYDLERRQYGAHCEAGTWGARYIDGLGELLDPAEPEGGRDALLQVHHVLSDTLFDFQHAEAGVPATGERSALTGLLDRLLGDGRAETAHVVVIGVLTDIKIQLLLTGIRSRYGVRRLAVCDPLTAGRTLEQHLDALGFCERVLRVEIMTSLAGTARFLGSRPEDARRLPRAGPSRYASHSAYLRDRQSVLSYEDARLRDYRDQSSERLRRARLTVGFASKFLLGLGAGLLLISLLLSVLSVLFPHRFGWQIPAVAGLLGAGQIVTLFFTRPVRSVQDALAEETVYRMILESRSLKVALARHHVTTADALRRRGDPARQLAALQHQLEILEQIDTADFDRLKRLGITPDPPPDPPEPPNAPNAPDPSAPRQPRARRTGRRRSRRRTDRASR</sequence>
<dbReference type="InterPro" id="IPR036380">
    <property type="entry name" value="Isochorismatase-like_sf"/>
</dbReference>
<proteinExistence type="predicted"/>
<keyword evidence="2" id="KW-1133">Transmembrane helix</keyword>
<feature type="transmembrane region" description="Helical" evidence="2">
    <location>
        <begin position="322"/>
        <end position="348"/>
    </location>
</feature>
<name>A0ABW0AUC5_9ACTN</name>
<reference evidence="4" key="1">
    <citation type="journal article" date="2019" name="Int. J. Syst. Evol. Microbiol.">
        <title>The Global Catalogue of Microorganisms (GCM) 10K type strain sequencing project: providing services to taxonomists for standard genome sequencing and annotation.</title>
        <authorList>
            <consortium name="The Broad Institute Genomics Platform"/>
            <consortium name="The Broad Institute Genome Sequencing Center for Infectious Disease"/>
            <person name="Wu L."/>
            <person name="Ma J."/>
        </authorList>
    </citation>
    <scope>NUCLEOTIDE SEQUENCE [LARGE SCALE GENOMIC DNA]</scope>
    <source>
        <strain evidence="4">PCU 266</strain>
    </source>
</reference>
<keyword evidence="2" id="KW-0472">Membrane</keyword>
<dbReference type="Gene3D" id="3.40.50.850">
    <property type="entry name" value="Isochorismatase-like"/>
    <property type="match status" value="1"/>
</dbReference>
<comment type="caution">
    <text evidence="3">The sequence shown here is derived from an EMBL/GenBank/DDBJ whole genome shotgun (WGS) entry which is preliminary data.</text>
</comment>
<dbReference type="RefSeq" id="WP_344483594.1">
    <property type="nucleotide sequence ID" value="NZ_BAAASB010000021.1"/>
</dbReference>
<feature type="region of interest" description="Disordered" evidence="1">
    <location>
        <begin position="446"/>
        <end position="495"/>
    </location>
</feature>
<feature type="transmembrane region" description="Helical" evidence="2">
    <location>
        <begin position="354"/>
        <end position="373"/>
    </location>
</feature>
<keyword evidence="2" id="KW-0812">Transmembrane</keyword>
<organism evidence="3 4">
    <name type="scientific">Streptomyces amakusaensis</name>
    <dbReference type="NCBI Taxonomy" id="67271"/>
    <lineage>
        <taxon>Bacteria</taxon>
        <taxon>Bacillati</taxon>
        <taxon>Actinomycetota</taxon>
        <taxon>Actinomycetes</taxon>
        <taxon>Kitasatosporales</taxon>
        <taxon>Streptomycetaceae</taxon>
        <taxon>Streptomyces</taxon>
    </lineage>
</organism>
<dbReference type="Proteomes" id="UP001596160">
    <property type="component" value="Unassembled WGS sequence"/>
</dbReference>
<evidence type="ECO:0000256" key="1">
    <source>
        <dbReference type="SAM" id="MobiDB-lite"/>
    </source>
</evidence>
<feature type="compositionally biased region" description="Basic residues" evidence="1">
    <location>
        <begin position="476"/>
        <end position="495"/>
    </location>
</feature>
<feature type="compositionally biased region" description="Pro residues" evidence="1">
    <location>
        <begin position="452"/>
        <end position="473"/>
    </location>
</feature>